<dbReference type="Proteomes" id="UP000246278">
    <property type="component" value="Unassembled WGS sequence"/>
</dbReference>
<dbReference type="Pfam" id="PF02574">
    <property type="entry name" value="S-methyl_trans"/>
    <property type="match status" value="1"/>
</dbReference>
<evidence type="ECO:0000259" key="4">
    <source>
        <dbReference type="PROSITE" id="PS50970"/>
    </source>
</evidence>
<gene>
    <name evidence="5" type="ORF">CR164_06100</name>
</gene>
<dbReference type="AlphaFoldDB" id="A0A317T769"/>
<keyword evidence="6" id="KW-1185">Reference proteome</keyword>
<protein>
    <submittedName>
        <fullName evidence="5">Homocysteine methyltransferase</fullName>
    </submittedName>
</protein>
<organism evidence="5 6">
    <name type="scientific">Prosthecochloris marina</name>
    <dbReference type="NCBI Taxonomy" id="2017681"/>
    <lineage>
        <taxon>Bacteria</taxon>
        <taxon>Pseudomonadati</taxon>
        <taxon>Chlorobiota</taxon>
        <taxon>Chlorobiia</taxon>
        <taxon>Chlorobiales</taxon>
        <taxon>Chlorobiaceae</taxon>
        <taxon>Prosthecochloris</taxon>
    </lineage>
</organism>
<dbReference type="SUPFAM" id="SSF82282">
    <property type="entry name" value="Homocysteine S-methyltransferase"/>
    <property type="match status" value="1"/>
</dbReference>
<dbReference type="PANTHER" id="PTHR11103:SF18">
    <property type="entry name" value="SLR1189 PROTEIN"/>
    <property type="match status" value="1"/>
</dbReference>
<dbReference type="EMBL" id="PDNZ01000003">
    <property type="protein sequence ID" value="PWW82552.1"/>
    <property type="molecule type" value="Genomic_DNA"/>
</dbReference>
<feature type="binding site" evidence="3">
    <location>
        <position position="221"/>
    </location>
    <ligand>
        <name>Zn(2+)</name>
        <dbReference type="ChEBI" id="CHEBI:29105"/>
    </ligand>
</feature>
<evidence type="ECO:0000256" key="2">
    <source>
        <dbReference type="ARBA" id="ARBA00022679"/>
    </source>
</evidence>
<comment type="cofactor">
    <cofactor evidence="3">
        <name>Zn(2+)</name>
        <dbReference type="ChEBI" id="CHEBI:29105"/>
    </cofactor>
</comment>
<accession>A0A317T769</accession>
<evidence type="ECO:0000313" key="6">
    <source>
        <dbReference type="Proteomes" id="UP000246278"/>
    </source>
</evidence>
<dbReference type="GO" id="GO:0046872">
    <property type="term" value="F:metal ion binding"/>
    <property type="evidence" value="ECO:0007669"/>
    <property type="project" value="UniProtKB-KW"/>
</dbReference>
<feature type="binding site" evidence="3">
    <location>
        <position position="288"/>
    </location>
    <ligand>
        <name>Zn(2+)</name>
        <dbReference type="ChEBI" id="CHEBI:29105"/>
    </ligand>
</feature>
<dbReference type="GO" id="GO:0032259">
    <property type="term" value="P:methylation"/>
    <property type="evidence" value="ECO:0007669"/>
    <property type="project" value="UniProtKB-KW"/>
</dbReference>
<dbReference type="RefSeq" id="WP_110023030.1">
    <property type="nucleotide sequence ID" value="NZ_PDNZ01000003.1"/>
</dbReference>
<feature type="domain" description="Hcy-binding" evidence="4">
    <location>
        <begin position="1"/>
        <end position="303"/>
    </location>
</feature>
<sequence length="309" mass="34265">MNIQQALQRHDIILTEASIIESLRRSGQVTLHPYLENALLIYDTSGKEALRALFRRYLEIARNHDVPMIVSTPTWRANEERLSKSCITHNVNTDAVRFLEDIRATWGTWSSNIFIGGLVGCKNDAYIPEKGLSTNEARLFHSWQIDKLSDAGTDLLLGATLPALPEATGIAMAMSETRLPFIISFVINRQSTLLDGTSLELAVQSIDAACNRPPLGYMINCAYPSFLEADTLSQSVLSRIIGYQANASSFDHCELDGAKTLRTNPVSEWGDLMVSLNKRYGIKILGGCCGTNHEHLEYIVRKINALSPP</sequence>
<reference evidence="6" key="1">
    <citation type="submission" date="2017-10" db="EMBL/GenBank/DDBJ databases">
        <authorList>
            <person name="Gaisin V.A."/>
            <person name="Rysina M.S."/>
            <person name="Grouzdev D.S."/>
        </authorList>
    </citation>
    <scope>NUCLEOTIDE SEQUENCE [LARGE SCALE GENOMIC DNA]</scope>
    <source>
        <strain evidence="6">V1</strain>
    </source>
</reference>
<dbReference type="PANTHER" id="PTHR11103">
    <property type="entry name" value="SLR1189 PROTEIN"/>
    <property type="match status" value="1"/>
</dbReference>
<dbReference type="InterPro" id="IPR036589">
    <property type="entry name" value="HCY_dom_sf"/>
</dbReference>
<proteinExistence type="predicted"/>
<evidence type="ECO:0000313" key="5">
    <source>
        <dbReference type="EMBL" id="PWW82552.1"/>
    </source>
</evidence>
<dbReference type="Gene3D" id="3.20.20.330">
    <property type="entry name" value="Homocysteine-binding-like domain"/>
    <property type="match status" value="1"/>
</dbReference>
<dbReference type="OrthoDB" id="9803687at2"/>
<evidence type="ECO:0000256" key="1">
    <source>
        <dbReference type="ARBA" id="ARBA00022603"/>
    </source>
</evidence>
<dbReference type="InterPro" id="IPR003726">
    <property type="entry name" value="HCY_dom"/>
</dbReference>
<feature type="binding site" evidence="3">
    <location>
        <position position="289"/>
    </location>
    <ligand>
        <name>Zn(2+)</name>
        <dbReference type="ChEBI" id="CHEBI:29105"/>
    </ligand>
</feature>
<keyword evidence="3" id="KW-0479">Metal-binding</keyword>
<dbReference type="PROSITE" id="PS50970">
    <property type="entry name" value="HCY"/>
    <property type="match status" value="1"/>
</dbReference>
<keyword evidence="2 3" id="KW-0808">Transferase</keyword>
<name>A0A317T769_9CHLB</name>
<keyword evidence="3" id="KW-0862">Zinc</keyword>
<evidence type="ECO:0000256" key="3">
    <source>
        <dbReference type="PROSITE-ProRule" id="PRU00333"/>
    </source>
</evidence>
<keyword evidence="1 3" id="KW-0489">Methyltransferase</keyword>
<comment type="caution">
    <text evidence="5">The sequence shown here is derived from an EMBL/GenBank/DDBJ whole genome shotgun (WGS) entry which is preliminary data.</text>
</comment>
<dbReference type="GO" id="GO:0008168">
    <property type="term" value="F:methyltransferase activity"/>
    <property type="evidence" value="ECO:0007669"/>
    <property type="project" value="UniProtKB-UniRule"/>
</dbReference>